<dbReference type="InterPro" id="IPR036188">
    <property type="entry name" value="FAD/NAD-bd_sf"/>
</dbReference>
<reference evidence="6 7" key="1">
    <citation type="journal article" date="2019" name="Nat. Med.">
        <title>A library of human gut bacterial isolates paired with longitudinal multiomics data enables mechanistic microbiome research.</title>
        <authorList>
            <person name="Poyet M."/>
            <person name="Groussin M."/>
            <person name="Gibbons S.M."/>
            <person name="Avila-Pacheco J."/>
            <person name="Jiang X."/>
            <person name="Kearney S.M."/>
            <person name="Perrotta A.R."/>
            <person name="Berdy B."/>
            <person name="Zhao S."/>
            <person name="Lieberman T.D."/>
            <person name="Swanson P.K."/>
            <person name="Smith M."/>
            <person name="Roesemann S."/>
            <person name="Alexander J.E."/>
            <person name="Rich S.A."/>
            <person name="Livny J."/>
            <person name="Vlamakis H."/>
            <person name="Clish C."/>
            <person name="Bullock K."/>
            <person name="Deik A."/>
            <person name="Scott J."/>
            <person name="Pierce K.A."/>
            <person name="Xavier R.J."/>
            <person name="Alm E.J."/>
        </authorList>
    </citation>
    <scope>NUCLEOTIDE SEQUENCE [LARGE SCALE GENOMIC DNA]</scope>
    <source>
        <strain evidence="6 7">BIOML-A2</strain>
    </source>
</reference>
<evidence type="ECO:0000313" key="7">
    <source>
        <dbReference type="Proteomes" id="UP000462362"/>
    </source>
</evidence>
<feature type="domain" description="FAD-dependent oxidoreductase 2 FAD-binding" evidence="5">
    <location>
        <begin position="27"/>
        <end position="462"/>
    </location>
</feature>
<dbReference type="GO" id="GO:0016491">
    <property type="term" value="F:oxidoreductase activity"/>
    <property type="evidence" value="ECO:0007669"/>
    <property type="project" value="UniProtKB-KW"/>
</dbReference>
<dbReference type="InterPro" id="IPR027477">
    <property type="entry name" value="Succ_DH/fumarate_Rdtase_cat_sf"/>
</dbReference>
<gene>
    <name evidence="6" type="ORF">GMD42_05915</name>
</gene>
<comment type="caution">
    <text evidence="6">The sequence shown here is derived from an EMBL/GenBank/DDBJ whole genome shotgun (WGS) entry which is preliminary data.</text>
</comment>
<dbReference type="Gene3D" id="3.90.700.10">
    <property type="entry name" value="Succinate dehydrogenase/fumarate reductase flavoprotein, catalytic domain"/>
    <property type="match status" value="1"/>
</dbReference>
<sequence>MKKLIAVAVLAAFSSLPYAAEKDITTDVVVVGQGAAGTAAAFAAAEQGAKVIGLEKKGMVGGTGNFSEGIFAVGSKMQRDYYIPLTKDEAFKKIMNYGHWRSNARLVRAFVDKSADTVEWMQKHGVKFEKLTTNYPGGLYTWHIYQGRGAGWINALQKKGKDEYGMQVLLNTPAEKLIFGKDGKVAGVVAKDKDGNTLNIHAKAVIIATGGFADNPEMMKKYTRFPNTDGIAQTGKNGVGIQMAWSAGGGKEGLEVQQSYRPGPRAVSTTNHVSATAKQPHLWLTPNGERFCDETIMGDWPAAGNALERIGGQMWVVYDNKNLDSMKHDGIVQGVGVMVPIGAKLTNFEKEWPAAEQAGWAVKANTLDELAKKTGMDPAVLKASVEQYNKAAEQRHDALFAKDPQYIFPVKQGPYYAIKSVASSLGTLGGIKVNDRLQVVTDKDKAIPNLYAAGSDVGGMYGDSYDLLMAGSTIGFAVNSGRIAAESAVKDHNLGKK</sequence>
<protein>
    <submittedName>
        <fullName evidence="6">FAD-dependent oxidoreductase</fullName>
    </submittedName>
</protein>
<dbReference type="GeneID" id="43348160"/>
<keyword evidence="2" id="KW-0285">Flavoprotein</keyword>
<evidence type="ECO:0000256" key="1">
    <source>
        <dbReference type="ARBA" id="ARBA00001974"/>
    </source>
</evidence>
<dbReference type="Proteomes" id="UP000462362">
    <property type="component" value="Unassembled WGS sequence"/>
</dbReference>
<dbReference type="Gene3D" id="3.50.50.60">
    <property type="entry name" value="FAD/NAD(P)-binding domain"/>
    <property type="match status" value="2"/>
</dbReference>
<dbReference type="EMBL" id="WNCL01000013">
    <property type="protein sequence ID" value="MTU43163.1"/>
    <property type="molecule type" value="Genomic_DNA"/>
</dbReference>
<evidence type="ECO:0000313" key="6">
    <source>
        <dbReference type="EMBL" id="MTU43163.1"/>
    </source>
</evidence>
<comment type="cofactor">
    <cofactor evidence="1">
        <name>FAD</name>
        <dbReference type="ChEBI" id="CHEBI:57692"/>
    </cofactor>
</comment>
<dbReference type="PANTHER" id="PTHR43400">
    <property type="entry name" value="FUMARATE REDUCTASE"/>
    <property type="match status" value="1"/>
</dbReference>
<proteinExistence type="predicted"/>
<dbReference type="AlphaFoldDB" id="A0A6I3S174"/>
<dbReference type="Pfam" id="PF00890">
    <property type="entry name" value="FAD_binding_2"/>
    <property type="match status" value="1"/>
</dbReference>
<dbReference type="PANTHER" id="PTHR43400:SF10">
    <property type="entry name" value="3-OXOSTEROID 1-DEHYDROGENASE"/>
    <property type="match status" value="1"/>
</dbReference>
<dbReference type="InterPro" id="IPR003953">
    <property type="entry name" value="FAD-dep_OxRdtase_2_FAD-bd"/>
</dbReference>
<dbReference type="SUPFAM" id="SSF56425">
    <property type="entry name" value="Succinate dehydrogenase/fumarate reductase flavoprotein, catalytic domain"/>
    <property type="match status" value="1"/>
</dbReference>
<evidence type="ECO:0000256" key="2">
    <source>
        <dbReference type="ARBA" id="ARBA00022630"/>
    </source>
</evidence>
<name>A0A6I3S174_9BURK</name>
<evidence type="ECO:0000256" key="3">
    <source>
        <dbReference type="ARBA" id="ARBA00022827"/>
    </source>
</evidence>
<accession>A0A6I3S174</accession>
<dbReference type="GO" id="GO:0008202">
    <property type="term" value="P:steroid metabolic process"/>
    <property type="evidence" value="ECO:0007669"/>
    <property type="project" value="UniProtKB-ARBA"/>
</dbReference>
<keyword evidence="4" id="KW-0560">Oxidoreductase</keyword>
<organism evidence="6 7">
    <name type="scientific">Parasutterella excrementihominis</name>
    <dbReference type="NCBI Taxonomy" id="487175"/>
    <lineage>
        <taxon>Bacteria</taxon>
        <taxon>Pseudomonadati</taxon>
        <taxon>Pseudomonadota</taxon>
        <taxon>Betaproteobacteria</taxon>
        <taxon>Burkholderiales</taxon>
        <taxon>Sutterellaceae</taxon>
        <taxon>Parasutterella</taxon>
    </lineage>
</organism>
<evidence type="ECO:0000259" key="5">
    <source>
        <dbReference type="Pfam" id="PF00890"/>
    </source>
</evidence>
<evidence type="ECO:0000256" key="4">
    <source>
        <dbReference type="ARBA" id="ARBA00023002"/>
    </source>
</evidence>
<dbReference type="SUPFAM" id="SSF51905">
    <property type="entry name" value="FAD/NAD(P)-binding domain"/>
    <property type="match status" value="1"/>
</dbReference>
<dbReference type="InterPro" id="IPR050315">
    <property type="entry name" value="FAD-oxidoreductase_2"/>
</dbReference>
<dbReference type="RefSeq" id="WP_008810660.1">
    <property type="nucleotide sequence ID" value="NZ_CAJUON010000004.1"/>
</dbReference>
<keyword evidence="3" id="KW-0274">FAD</keyword>